<feature type="coiled-coil region" evidence="1">
    <location>
        <begin position="1049"/>
        <end position="1096"/>
    </location>
</feature>
<feature type="coiled-coil region" evidence="1">
    <location>
        <begin position="1828"/>
        <end position="1868"/>
    </location>
</feature>
<keyword evidence="3" id="KW-1185">Reference proteome</keyword>
<dbReference type="RefSeq" id="WP_089098119.1">
    <property type="nucleotide sequence ID" value="NZ_NDYL01000002.1"/>
</dbReference>
<evidence type="ECO:0008006" key="4">
    <source>
        <dbReference type="Google" id="ProtNLM"/>
    </source>
</evidence>
<accession>A0A226QM84</accession>
<keyword evidence="1" id="KW-0175">Coiled coil</keyword>
<name>A0A226QM84_9BACL</name>
<comment type="caution">
    <text evidence="2">The sequence shown here is derived from an EMBL/GenBank/DDBJ whole genome shotgun (WGS) entry which is preliminary data.</text>
</comment>
<dbReference type="EMBL" id="NDYL01000002">
    <property type="protein sequence ID" value="OXB92978.1"/>
    <property type="molecule type" value="Genomic_DNA"/>
</dbReference>
<organism evidence="2 3">
    <name type="scientific">Parageobacillus galactosidasius</name>
    <dbReference type="NCBI Taxonomy" id="883812"/>
    <lineage>
        <taxon>Bacteria</taxon>
        <taxon>Bacillati</taxon>
        <taxon>Bacillota</taxon>
        <taxon>Bacilli</taxon>
        <taxon>Bacillales</taxon>
        <taxon>Anoxybacillaceae</taxon>
        <taxon>Parageobacillus</taxon>
    </lineage>
</organism>
<evidence type="ECO:0000313" key="3">
    <source>
        <dbReference type="Proteomes" id="UP000198394"/>
    </source>
</evidence>
<evidence type="ECO:0000256" key="1">
    <source>
        <dbReference type="SAM" id="Coils"/>
    </source>
</evidence>
<reference evidence="2 3" key="1">
    <citation type="submission" date="2017-04" db="EMBL/GenBank/DDBJ databases">
        <title>The genome sequence of Parageobacillus galactosidasius DSM 18751.</title>
        <authorList>
            <person name="Ramaloko W.T."/>
            <person name="Koen N."/>
            <person name="Polliack S."/>
            <person name="Aliyu H."/>
            <person name="Lebre P."/>
            <person name="Mohr T."/>
            <person name="Oswald F."/>
            <person name="Zwick M."/>
            <person name="Neumann A."/>
            <person name="Syldatk C."/>
            <person name="Cowan D."/>
            <person name="De Maayer P."/>
        </authorList>
    </citation>
    <scope>NUCLEOTIDE SEQUENCE [LARGE SCALE GENOMIC DNA]</scope>
    <source>
        <strain evidence="2 3">DSM 18751</strain>
    </source>
</reference>
<feature type="coiled-coil region" evidence="1">
    <location>
        <begin position="1561"/>
        <end position="1588"/>
    </location>
</feature>
<gene>
    <name evidence="2" type="ORF">B9L23_17790</name>
</gene>
<feature type="coiled-coil region" evidence="1">
    <location>
        <begin position="699"/>
        <end position="746"/>
    </location>
</feature>
<evidence type="ECO:0000313" key="2">
    <source>
        <dbReference type="EMBL" id="OXB92978.1"/>
    </source>
</evidence>
<dbReference type="Proteomes" id="UP000198394">
    <property type="component" value="Unassembled WGS sequence"/>
</dbReference>
<feature type="coiled-coil region" evidence="1">
    <location>
        <begin position="1937"/>
        <end position="1996"/>
    </location>
</feature>
<proteinExistence type="predicted"/>
<protein>
    <recommendedName>
        <fullName evidence="4">Metal-dependent peptidase</fullName>
    </recommendedName>
</protein>
<sequence length="2522" mass="286965">MEIRNSLARQAAFVHEQPIILKNGETYEATIKEKINTNEAIMNIKGTDIRVQVEGELPQEGRVMIEVTAQQGDIPVVKVIPRPQPVAKPQMNDITTLLTKLGAGENVPTELKQAAQLLLSKEMPLTKETVAVLKTFFAEAPGTVEQKLDTIRALANKRLEVTNAQITAVHEALHGKPLGEVLTSIAKQLDASFTFTKQEIENNGRITKEAIANVRKEIQREPNFAKVIERVAELAKAAETDVSEALNRAVREAVVFHEKGQESFARGKIVQTLVLLEQSVSQETRVQRGMSEHDLVEQVKKLREHVQREPLVGKAIVIVKEKIVDNKNISHDIQEKIAATLQEVERLRQIGQPLSAKAKLMQALTQMEDEIASSSKTTEAKVHDGVEQTVQALRKAKDIIRNTNNLPEAIQRLKNEVISHVDKKTAAEIETLVERLSIAQKAGKDRLIQAFEQIEKELARKQAGQTERPLEMAKQRINQVGQTFHTNEAKAQPSQNLTELVKDVRNQVMKEADLTKALAHVRTQLIHNNYVPEEVQQKVDQVIKKAQVLKANGQEQIARHQVIQALTELEQSAEQAKPNVRDVANQVKQVREQAARESNLSKAVEQVRQHIVDAPEMDREVAEKVNRALRKVVQLQQIGREGEARTRLVQALTQAEQELHMQETANQVKQVREQAIREPNLTKAVEHVRQHIVDAPEMDREVAEKVNRALREVMQLQQQGREVEAHARLVQALTQAEETLRANETELQPSQNLAELVKDVRSQVMREADLTKALAQIRTQLVDNDRVPEEVRQKVDQVIKEAQVLKENGQEVMARRQVAQALTELEQSIEQEKPNVRDVADQVKQVREQAAREPNLSKAVEQVRQHIVDVPKMDREVAEKVNRALREVVQLQQMGREGEARARLMQALAQVEETLRANESKPQSSANLIELVKDVRSQVMKETDLTKALAHVRTQLVHNDSVPEEVGQKVDQVIKEAQMLKANGQKTMARRQVIQALTELEQSVEQAKPNVRDMANQVKQVREQALHEPNLTKAMEQVRQHIVDVPEMDREVAEKVNRALREVMQLQQQGREVEARVRLMQALAQAEEALRANEVKTQPSQNLVELVKDVSSQVMKEADLTKALAHVRTQLVHNDSVPEEVQQKVDQVLKEAQVLKTNGQEALARRQVIQALAEVEQSVAQERPNVRDVANQVKQVREQVTHEPNLTKAVEHVRQHIVDAPKMDQEIVKKVDRVLREVAQLQQMGRESEARVRLDQALTQAEQELRTQEPANQVKQVREQAIREPNLSKAVEQVRQHIVDAPEMDREVAEKVNRALREVVQLQQMGREIEARVRLMQALTQAEETLRANETKPQSSQKLAELVKDVHSQVMKEADLTKALTQIRTQLVHNNDVPEEVRQKVDQVIKEAQVLKEAGQEALARRQVIQALAEVEQSVAQERPNVRDVANQVKQVREQVTREPNLTKTVEHVRQHIVDAPEMDREVAEKVNRALREVVQLQQIGREIEARTRLVQALTQAEQELRIQEPANQVKQVREQVTREPNLTKAVEHVRQHIVDAPEMGREVAEKVNRALREVVQLQQQGREVEARVRLMQALTQAEEALRENAVKSQPSQNLAELVKDVRSQVMREVDLTKALVHVRTQLVDNDDVPEEVRQKVDQVIKEAQTLKANGQEQIARRQVIQSLAELEQSVEQAKPAKQMIVRDVANEVKQVREQVTHEPNLTKAVEHVRQHIVDAPKMDQEIVKKVDRVLREVAQLQQMGRESEARVRLVQALEQVEQELRTQEPANQVKQVREQAAREPNLSKAVEQVRQHIVDAPEMDREVAEKVNRALREVVQLQQMGREIEARVRLMQALTQAEEALRANESKPQSSVNLIELVKDVRSQVIKEADLTKALAHVRTQLVHNAHVPVEIQQKIEKAVKDVLMLQQTGRETFAKNHLIRTLEQVEKAVAAKEQKPQVDLLETIQQVKQTIDKAETIEEAIREIRQQLHRFSDKNIATQLTKAMFEAAKLDKSGREQLLASLTNLENEHMKDITNEKEIFNQHVYDAVRKAIKTIHREANLEKAIDFIKTETMPRLTEEPELGKKLADSFTKALQLKENGRELAARQTMLETLTEIETSLPSAVNEKTDPSTSLDNLFDSEWQTSIQLQTKDIIVQTVTKKMSQAAIDFKNIKRDIMRNLETISQLIEKYKQSAQPQAKQLLETTIKQLDNAILKSDMMLFTDMMTEKQLMKASSQLAEARKRLNKGDYSGAQKIVKEVKDVLAKMQFKPSDVKVKHFVANESLKFAGSPKEFLTQMNKTVQPFALEPSARQMFETIRRLGLTHDYEVAESLVFKGNNEEVPQQNMKAMFLKLAQSGNEQVAQQAEQALNNLTGQQLLNKFDAGANVQSFFFTLPLLLQNEVRSIKVYVNSRKDGERIDWENCSLYFLLETKKLGDIGILLNANERNLSITFRNDKEDFTEKIQPLIDVAKERLEEIGYRVTGVNVTKLSKENMPMKESKPISQTPSYATFTEKGYDFTI</sequence>